<accession>A0ABW8YIS8</accession>
<dbReference type="GO" id="GO:0016787">
    <property type="term" value="F:hydrolase activity"/>
    <property type="evidence" value="ECO:0007669"/>
    <property type="project" value="UniProtKB-KW"/>
</dbReference>
<dbReference type="Proteomes" id="UP001629244">
    <property type="component" value="Unassembled WGS sequence"/>
</dbReference>
<protein>
    <submittedName>
        <fullName evidence="3">PaaI family thioesterase</fullName>
        <ecNumber evidence="3">3.1.2.-</ecNumber>
    </submittedName>
</protein>
<dbReference type="InterPro" id="IPR003736">
    <property type="entry name" value="PAAI_dom"/>
</dbReference>
<dbReference type="PANTHER" id="PTHR43240:SF7">
    <property type="entry name" value="BLR7284 PROTEIN"/>
    <property type="match status" value="1"/>
</dbReference>
<organism evidence="3 4">
    <name type="scientific">Sphingomonas plantiphila</name>
    <dbReference type="NCBI Taxonomy" id="3163295"/>
    <lineage>
        <taxon>Bacteria</taxon>
        <taxon>Pseudomonadati</taxon>
        <taxon>Pseudomonadota</taxon>
        <taxon>Alphaproteobacteria</taxon>
        <taxon>Sphingomonadales</taxon>
        <taxon>Sphingomonadaceae</taxon>
        <taxon>Sphingomonas</taxon>
    </lineage>
</organism>
<keyword evidence="4" id="KW-1185">Reference proteome</keyword>
<gene>
    <name evidence="3" type="ORF">ABS767_04305</name>
</gene>
<proteinExistence type="predicted"/>
<dbReference type="NCBIfam" id="TIGR00369">
    <property type="entry name" value="unchar_dom_1"/>
    <property type="match status" value="1"/>
</dbReference>
<dbReference type="Gene3D" id="3.10.129.10">
    <property type="entry name" value="Hotdog Thioesterase"/>
    <property type="match status" value="1"/>
</dbReference>
<dbReference type="InterPro" id="IPR029069">
    <property type="entry name" value="HotDog_dom_sf"/>
</dbReference>
<evidence type="ECO:0000313" key="4">
    <source>
        <dbReference type="Proteomes" id="UP001629244"/>
    </source>
</evidence>
<evidence type="ECO:0000259" key="2">
    <source>
        <dbReference type="Pfam" id="PF03061"/>
    </source>
</evidence>
<dbReference type="CDD" id="cd03443">
    <property type="entry name" value="PaaI_thioesterase"/>
    <property type="match status" value="1"/>
</dbReference>
<dbReference type="SUPFAM" id="SSF54637">
    <property type="entry name" value="Thioesterase/thiol ester dehydrase-isomerase"/>
    <property type="match status" value="1"/>
</dbReference>
<reference evidence="3 4" key="1">
    <citation type="submission" date="2024-06" db="EMBL/GenBank/DDBJ databases">
        <authorList>
            <person name="Kaempfer P."/>
            <person name="Viver T."/>
        </authorList>
    </citation>
    <scope>NUCLEOTIDE SEQUENCE [LARGE SCALE GENOMIC DNA]</scope>
    <source>
        <strain evidence="3 4">ST-64</strain>
    </source>
</reference>
<evidence type="ECO:0000313" key="3">
    <source>
        <dbReference type="EMBL" id="MFL9840176.1"/>
    </source>
</evidence>
<dbReference type="RefSeq" id="WP_408077124.1">
    <property type="nucleotide sequence ID" value="NZ_JBELQC010000001.1"/>
</dbReference>
<dbReference type="PANTHER" id="PTHR43240">
    <property type="entry name" value="1,4-DIHYDROXY-2-NAPHTHOYL-COA THIOESTERASE 1"/>
    <property type="match status" value="1"/>
</dbReference>
<dbReference type="EC" id="3.1.2.-" evidence="3"/>
<evidence type="ECO:0000256" key="1">
    <source>
        <dbReference type="ARBA" id="ARBA00022801"/>
    </source>
</evidence>
<comment type="caution">
    <text evidence="3">The sequence shown here is derived from an EMBL/GenBank/DDBJ whole genome shotgun (WGS) entry which is preliminary data.</text>
</comment>
<dbReference type="InterPro" id="IPR006683">
    <property type="entry name" value="Thioestr_dom"/>
</dbReference>
<dbReference type="Pfam" id="PF03061">
    <property type="entry name" value="4HBT"/>
    <property type="match status" value="1"/>
</dbReference>
<keyword evidence="1 3" id="KW-0378">Hydrolase</keyword>
<feature type="domain" description="Thioesterase" evidence="2">
    <location>
        <begin position="55"/>
        <end position="127"/>
    </location>
</feature>
<name>A0ABW8YIS8_9SPHN</name>
<dbReference type="EMBL" id="JBELQC010000001">
    <property type="protein sequence ID" value="MFL9840176.1"/>
    <property type="molecule type" value="Genomic_DNA"/>
</dbReference>
<sequence>MSAPPMPFDPETFFTRRVGGHGSALGIGYRAHGPDWCELSLPFDPKLIGDVERGVLASGPIITLLDMATSVAVWMKRGGFLPHATLDLRVDYLRPAAARRTVIGRGECYRVTRSVGFVRGTAHDGDAEDPVAHVAGTFMFMDGAA</sequence>